<name>A0ABQ0MCY7_MYCCL</name>
<feature type="region of interest" description="Disordered" evidence="1">
    <location>
        <begin position="1"/>
        <end position="139"/>
    </location>
</feature>
<proteinExistence type="predicted"/>
<sequence length="166" mass="16201">MASPYTSDNIYEGQRRTGDSDLNSGLRPPVGGESGFASSANNGPGYDRAVDGHDTDGTTAPGPGFNASATGKTAGTTGDLADSYGTRAGADDYVGTNVPGAAPAPNANAVTSSGKGAQGQASDGPGGKQGPSAGDKILGAAEKLAGSVTKNEALKEKGTQRQQGGL</sequence>
<accession>A0ABQ0MCY7</accession>
<reference evidence="2" key="1">
    <citation type="submission" date="2014-09" db="EMBL/GenBank/DDBJ databases">
        <title>Genome sequence of the luminous mushroom Mycena chlorophos for searching fungal bioluminescence genes.</title>
        <authorList>
            <person name="Tanaka Y."/>
            <person name="Kasuga D."/>
            <person name="Oba Y."/>
            <person name="Hase S."/>
            <person name="Sato K."/>
            <person name="Oba Y."/>
            <person name="Sakakibara Y."/>
        </authorList>
    </citation>
    <scope>NUCLEOTIDE SEQUENCE</scope>
</reference>
<keyword evidence="3" id="KW-1185">Reference proteome</keyword>
<feature type="compositionally biased region" description="Polar residues" evidence="1">
    <location>
        <begin position="112"/>
        <end position="121"/>
    </location>
</feature>
<evidence type="ECO:0008006" key="4">
    <source>
        <dbReference type="Google" id="ProtNLM"/>
    </source>
</evidence>
<dbReference type="EMBL" id="DF849994">
    <property type="protein sequence ID" value="GAT61165.1"/>
    <property type="molecule type" value="Genomic_DNA"/>
</dbReference>
<feature type="compositionally biased region" description="Low complexity" evidence="1">
    <location>
        <begin position="94"/>
        <end position="111"/>
    </location>
</feature>
<evidence type="ECO:0000313" key="2">
    <source>
        <dbReference type="EMBL" id="GAT61165.1"/>
    </source>
</evidence>
<organism evidence="2 3">
    <name type="scientific">Mycena chlorophos</name>
    <name type="common">Agaric fungus</name>
    <name type="synonym">Agaricus chlorophos</name>
    <dbReference type="NCBI Taxonomy" id="658473"/>
    <lineage>
        <taxon>Eukaryota</taxon>
        <taxon>Fungi</taxon>
        <taxon>Dikarya</taxon>
        <taxon>Basidiomycota</taxon>
        <taxon>Agaricomycotina</taxon>
        <taxon>Agaricomycetes</taxon>
        <taxon>Agaricomycetidae</taxon>
        <taxon>Agaricales</taxon>
        <taxon>Marasmiineae</taxon>
        <taxon>Mycenaceae</taxon>
        <taxon>Mycena</taxon>
    </lineage>
</organism>
<gene>
    <name evidence="2" type="ORF">MCHLO_17215</name>
</gene>
<protein>
    <recommendedName>
        <fullName evidence="4">CsbD-like domain-containing protein</fullName>
    </recommendedName>
</protein>
<feature type="compositionally biased region" description="Low complexity" evidence="1">
    <location>
        <begin position="67"/>
        <end position="78"/>
    </location>
</feature>
<evidence type="ECO:0000313" key="3">
    <source>
        <dbReference type="Proteomes" id="UP000815677"/>
    </source>
</evidence>
<dbReference type="Proteomes" id="UP000815677">
    <property type="component" value="Unassembled WGS sequence"/>
</dbReference>
<evidence type="ECO:0000256" key="1">
    <source>
        <dbReference type="SAM" id="MobiDB-lite"/>
    </source>
</evidence>
<feature type="region of interest" description="Disordered" evidence="1">
    <location>
        <begin position="147"/>
        <end position="166"/>
    </location>
</feature>